<evidence type="ECO:0000313" key="10">
    <source>
        <dbReference type="Proteomes" id="UP001559025"/>
    </source>
</evidence>
<feature type="domain" description="DNA topoisomerase I catalytic core eukaryotic-type" evidence="7">
    <location>
        <begin position="101"/>
        <end position="315"/>
    </location>
</feature>
<dbReference type="InterPro" id="IPR001631">
    <property type="entry name" value="TopoI"/>
</dbReference>
<evidence type="ECO:0000256" key="5">
    <source>
        <dbReference type="ARBA" id="ARBA00023125"/>
    </source>
</evidence>
<feature type="domain" description="DNA topoisomerase IB N-terminal" evidence="8">
    <location>
        <begin position="37"/>
        <end position="85"/>
    </location>
</feature>
<evidence type="ECO:0000259" key="8">
    <source>
        <dbReference type="Pfam" id="PF21338"/>
    </source>
</evidence>
<evidence type="ECO:0000256" key="4">
    <source>
        <dbReference type="ARBA" id="ARBA00023029"/>
    </source>
</evidence>
<dbReference type="InterPro" id="IPR049331">
    <property type="entry name" value="Top1B_N_bact"/>
</dbReference>
<dbReference type="Proteomes" id="UP001559025">
    <property type="component" value="Unassembled WGS sequence"/>
</dbReference>
<dbReference type="Gene3D" id="1.10.132.120">
    <property type="match status" value="1"/>
</dbReference>
<keyword evidence="10" id="KW-1185">Reference proteome</keyword>
<proteinExistence type="inferred from homology"/>
<evidence type="ECO:0000256" key="2">
    <source>
        <dbReference type="ARBA" id="ARBA00006645"/>
    </source>
</evidence>
<evidence type="ECO:0000256" key="3">
    <source>
        <dbReference type="ARBA" id="ARBA00012891"/>
    </source>
</evidence>
<keyword evidence="5" id="KW-0238">DNA-binding</keyword>
<accession>A0ABV3WRD2</accession>
<dbReference type="InterPro" id="IPR013500">
    <property type="entry name" value="TopoI_cat_euk"/>
</dbReference>
<organism evidence="9 10">
    <name type="scientific">Neoaquamicrobium sediminum</name>
    <dbReference type="NCBI Taxonomy" id="1849104"/>
    <lineage>
        <taxon>Bacteria</taxon>
        <taxon>Pseudomonadati</taxon>
        <taxon>Pseudomonadota</taxon>
        <taxon>Alphaproteobacteria</taxon>
        <taxon>Hyphomicrobiales</taxon>
        <taxon>Phyllobacteriaceae</taxon>
        <taxon>Neoaquamicrobium</taxon>
    </lineage>
</organism>
<evidence type="ECO:0000256" key="1">
    <source>
        <dbReference type="ARBA" id="ARBA00000213"/>
    </source>
</evidence>
<dbReference type="Pfam" id="PF01028">
    <property type="entry name" value="Topoisom_I"/>
    <property type="match status" value="1"/>
</dbReference>
<dbReference type="SUPFAM" id="SSF56349">
    <property type="entry name" value="DNA breaking-rejoining enzymes"/>
    <property type="match status" value="1"/>
</dbReference>
<comment type="catalytic activity">
    <reaction evidence="1">
        <text>ATP-independent breakage of single-stranded DNA, followed by passage and rejoining.</text>
        <dbReference type="EC" id="5.6.2.1"/>
    </reaction>
</comment>
<gene>
    <name evidence="9" type="ORF">V1479_07865</name>
</gene>
<evidence type="ECO:0000313" key="9">
    <source>
        <dbReference type="EMBL" id="MEX4007216.1"/>
    </source>
</evidence>
<dbReference type="RefSeq" id="WP_368802414.1">
    <property type="nucleotide sequence ID" value="NZ_JAZHFV010000002.1"/>
</dbReference>
<comment type="caution">
    <text evidence="9">The sequence shown here is derived from an EMBL/GenBank/DDBJ whole genome shotgun (WGS) entry which is preliminary data.</text>
</comment>
<reference evidence="9 10" key="1">
    <citation type="submission" date="2024-01" db="EMBL/GenBank/DDBJ databases">
        <title>New evidence supports the origin of RcGTA from prophage.</title>
        <authorList>
            <person name="Xu Y."/>
            <person name="Liu B."/>
            <person name="Chen F."/>
        </authorList>
    </citation>
    <scope>NUCLEOTIDE SEQUENCE [LARGE SCALE GENOMIC DNA]</scope>
    <source>
        <strain evidence="9 10">CBW1107-2</strain>
    </source>
</reference>
<dbReference type="Gene3D" id="3.90.15.10">
    <property type="entry name" value="Topoisomerase I, Chain A, domain 3"/>
    <property type="match status" value="1"/>
</dbReference>
<evidence type="ECO:0000259" key="7">
    <source>
        <dbReference type="Pfam" id="PF01028"/>
    </source>
</evidence>
<sequence>MDALVVGRDPAEVAERADLAYVNDAEPGIRRRRVGKGFVYLDDNGKRLGSETVIGRIKALAIPPAWMDVWICTLPEGHIQATGRDLRGRKQYRYHPAWTACRDEAKFSSLAMFARALPKLRKQIDSDLRRRGLPRERVLASVVRLLDNTLIRVGNDIYSRDNKSFGLTTLRSKHLDVEGASLRFSFIGKSGQKWRLKFTDRRVASVVRAVQELPGQRLFQYLGDEGERRDIRSQDVNDYIRTAIGAEFTSKHFRTWGATVSAALALAARELPPSKRQQAIALNEVLDAVAKRLRNTRAVCRRCYVHPAVIEAWQDGTLGDEIQTLRRRYRQPLKGLDADESIVLRWLSARNANLDR</sequence>
<evidence type="ECO:0000256" key="6">
    <source>
        <dbReference type="ARBA" id="ARBA00023235"/>
    </source>
</evidence>
<keyword evidence="4" id="KW-0799">Topoisomerase</keyword>
<dbReference type="PROSITE" id="PS52038">
    <property type="entry name" value="TOPO_IB_2"/>
    <property type="match status" value="1"/>
</dbReference>
<dbReference type="InterPro" id="IPR035447">
    <property type="entry name" value="DNA_topo_I_N_sf"/>
</dbReference>
<protein>
    <recommendedName>
        <fullName evidence="3">DNA topoisomerase</fullName>
        <ecNumber evidence="3">5.6.2.1</ecNumber>
    </recommendedName>
</protein>
<dbReference type="SUPFAM" id="SSF55869">
    <property type="entry name" value="DNA topoisomerase I domain"/>
    <property type="match status" value="1"/>
</dbReference>
<dbReference type="EMBL" id="JAZHFV010000002">
    <property type="protein sequence ID" value="MEX4007216.1"/>
    <property type="molecule type" value="Genomic_DNA"/>
</dbReference>
<keyword evidence="6" id="KW-0413">Isomerase</keyword>
<dbReference type="InterPro" id="IPR014711">
    <property type="entry name" value="TopoI_cat_a-hlx-sub_euk"/>
</dbReference>
<dbReference type="EC" id="5.6.2.1" evidence="3"/>
<name>A0ABV3WRD2_9HYPH</name>
<dbReference type="Gene3D" id="3.30.66.10">
    <property type="entry name" value="DNA topoisomerase I domain"/>
    <property type="match status" value="1"/>
</dbReference>
<dbReference type="InterPro" id="IPR011010">
    <property type="entry name" value="DNA_brk_join_enz"/>
</dbReference>
<dbReference type="Pfam" id="PF21338">
    <property type="entry name" value="Top1B_N_bact"/>
    <property type="match status" value="1"/>
</dbReference>
<comment type="similarity">
    <text evidence="2">Belongs to the type IB topoisomerase family.</text>
</comment>
<dbReference type="PRINTS" id="PR00416">
    <property type="entry name" value="EUTPISMRASEI"/>
</dbReference>